<dbReference type="Pfam" id="PF00582">
    <property type="entry name" value="Usp"/>
    <property type="match status" value="1"/>
</dbReference>
<dbReference type="RefSeq" id="WP_123041041.1">
    <property type="nucleotide sequence ID" value="NZ_CP033433.1"/>
</dbReference>
<evidence type="ECO:0000256" key="1">
    <source>
        <dbReference type="ARBA" id="ARBA00008791"/>
    </source>
</evidence>
<organism evidence="3 4">
    <name type="scientific">Cohnella candidum</name>
    <dbReference type="NCBI Taxonomy" id="2674991"/>
    <lineage>
        <taxon>Bacteria</taxon>
        <taxon>Bacillati</taxon>
        <taxon>Bacillota</taxon>
        <taxon>Bacilli</taxon>
        <taxon>Bacillales</taxon>
        <taxon>Paenibacillaceae</taxon>
        <taxon>Cohnella</taxon>
    </lineage>
</organism>
<dbReference type="SUPFAM" id="SSF52402">
    <property type="entry name" value="Adenine nucleotide alpha hydrolases-like"/>
    <property type="match status" value="1"/>
</dbReference>
<name>A0A3G3JZP0_9BACL</name>
<feature type="domain" description="UspA" evidence="2">
    <location>
        <begin position="3"/>
        <end position="143"/>
    </location>
</feature>
<evidence type="ECO:0000313" key="4">
    <source>
        <dbReference type="Proteomes" id="UP000269097"/>
    </source>
</evidence>
<sequence>MIYHHLLAAYDGSASADRALDQAVKLTDRTPGSKLTVVHVLHRPMLVIDGFGWAVPESYLLKLRENEDALLMEAERKIAVLPYSRVAVLSGSPASAILKYASENLCDLIVLGSRGLGSFQEWMLGSVSHQVAQQSRVPVLIVK</sequence>
<keyword evidence="4" id="KW-1185">Reference proteome</keyword>
<evidence type="ECO:0000259" key="2">
    <source>
        <dbReference type="Pfam" id="PF00582"/>
    </source>
</evidence>
<dbReference type="InterPro" id="IPR006015">
    <property type="entry name" value="Universal_stress_UspA"/>
</dbReference>
<evidence type="ECO:0000313" key="3">
    <source>
        <dbReference type="EMBL" id="AYQ72959.1"/>
    </source>
</evidence>
<dbReference type="CDD" id="cd00293">
    <property type="entry name" value="USP-like"/>
    <property type="match status" value="1"/>
</dbReference>
<dbReference type="InterPro" id="IPR006016">
    <property type="entry name" value="UspA"/>
</dbReference>
<reference evidence="3 4" key="1">
    <citation type="submission" date="2018-10" db="EMBL/GenBank/DDBJ databases">
        <title>Genome Sequence of Cohnella sp.</title>
        <authorList>
            <person name="Srinivasan S."/>
            <person name="Kim M.K."/>
        </authorList>
    </citation>
    <scope>NUCLEOTIDE SEQUENCE [LARGE SCALE GENOMIC DNA]</scope>
    <source>
        <strain evidence="3 4">18JY8-7</strain>
    </source>
</reference>
<dbReference type="InterPro" id="IPR014729">
    <property type="entry name" value="Rossmann-like_a/b/a_fold"/>
</dbReference>
<proteinExistence type="inferred from homology"/>
<dbReference type="KEGG" id="coh:EAV92_10525"/>
<dbReference type="PANTHER" id="PTHR46268:SF6">
    <property type="entry name" value="UNIVERSAL STRESS PROTEIN UP12"/>
    <property type="match status" value="1"/>
</dbReference>
<gene>
    <name evidence="3" type="ORF">EAV92_10525</name>
</gene>
<comment type="similarity">
    <text evidence="1">Belongs to the universal stress protein A family.</text>
</comment>
<dbReference type="Proteomes" id="UP000269097">
    <property type="component" value="Chromosome"/>
</dbReference>
<dbReference type="AlphaFoldDB" id="A0A3G3JZP0"/>
<dbReference type="EMBL" id="CP033433">
    <property type="protein sequence ID" value="AYQ72959.1"/>
    <property type="molecule type" value="Genomic_DNA"/>
</dbReference>
<dbReference type="Gene3D" id="3.40.50.620">
    <property type="entry name" value="HUPs"/>
    <property type="match status" value="1"/>
</dbReference>
<dbReference type="PRINTS" id="PR01438">
    <property type="entry name" value="UNVRSLSTRESS"/>
</dbReference>
<accession>A0A3G3JZP0</accession>
<dbReference type="PANTHER" id="PTHR46268">
    <property type="entry name" value="STRESS RESPONSE PROTEIN NHAX"/>
    <property type="match status" value="1"/>
</dbReference>
<protein>
    <submittedName>
        <fullName evidence="3">Universal stress protein</fullName>
    </submittedName>
</protein>